<dbReference type="Proteomes" id="UP000321899">
    <property type="component" value="Unassembled WGS sequence"/>
</dbReference>
<keyword evidence="2" id="KW-1003">Cell membrane</keyword>
<evidence type="ECO:0000256" key="4">
    <source>
        <dbReference type="ARBA" id="ARBA00022989"/>
    </source>
</evidence>
<evidence type="ECO:0000259" key="8">
    <source>
        <dbReference type="Pfam" id="PF01618"/>
    </source>
</evidence>
<feature type="transmembrane region" description="Helical" evidence="7">
    <location>
        <begin position="106"/>
        <end position="127"/>
    </location>
</feature>
<evidence type="ECO:0000313" key="9">
    <source>
        <dbReference type="EMBL" id="TYT76198.1"/>
    </source>
</evidence>
<accession>A0A5Q4VH06</accession>
<keyword evidence="3 7" id="KW-0812">Transmembrane</keyword>
<feature type="domain" description="MotA/TolQ/ExbB proton channel" evidence="8">
    <location>
        <begin position="58"/>
        <end position="133"/>
    </location>
</feature>
<keyword evidence="6" id="KW-0653">Protein transport</keyword>
<gene>
    <name evidence="9" type="ORF">FIM25_01200</name>
</gene>
<keyword evidence="6" id="KW-0813">Transport</keyword>
<dbReference type="AlphaFoldDB" id="A0A5Q4VH06"/>
<dbReference type="EMBL" id="VDMB01000001">
    <property type="protein sequence ID" value="TYT76198.1"/>
    <property type="molecule type" value="Genomic_DNA"/>
</dbReference>
<dbReference type="RefSeq" id="WP_139445324.1">
    <property type="nucleotide sequence ID" value="NZ_VDMB01000001.1"/>
</dbReference>
<keyword evidence="4 7" id="KW-1133">Transmembrane helix</keyword>
<dbReference type="PANTHER" id="PTHR30625:SF11">
    <property type="entry name" value="MOTA_TOLQ_EXBB PROTON CHANNEL DOMAIN-CONTAINING PROTEIN"/>
    <property type="match status" value="1"/>
</dbReference>
<evidence type="ECO:0000256" key="2">
    <source>
        <dbReference type="ARBA" id="ARBA00022475"/>
    </source>
</evidence>
<dbReference type="OrthoDB" id="9809716at2"/>
<dbReference type="PANTHER" id="PTHR30625">
    <property type="entry name" value="PROTEIN TOLQ"/>
    <property type="match status" value="1"/>
</dbReference>
<dbReference type="GO" id="GO:0017038">
    <property type="term" value="P:protein import"/>
    <property type="evidence" value="ECO:0007669"/>
    <property type="project" value="TreeGrafter"/>
</dbReference>
<feature type="transmembrane region" description="Helical" evidence="7">
    <location>
        <begin position="13"/>
        <end position="34"/>
    </location>
</feature>
<dbReference type="GO" id="GO:0005886">
    <property type="term" value="C:plasma membrane"/>
    <property type="evidence" value="ECO:0007669"/>
    <property type="project" value="UniProtKB-SubCell"/>
</dbReference>
<dbReference type="InterPro" id="IPR002898">
    <property type="entry name" value="MotA_ExbB_proton_chnl"/>
</dbReference>
<evidence type="ECO:0000313" key="10">
    <source>
        <dbReference type="Proteomes" id="UP000321899"/>
    </source>
</evidence>
<evidence type="ECO:0000256" key="7">
    <source>
        <dbReference type="SAM" id="Phobius"/>
    </source>
</evidence>
<comment type="caution">
    <text evidence="9">The sequence shown here is derived from an EMBL/GenBank/DDBJ whole genome shotgun (WGS) entry which is preliminary data.</text>
</comment>
<keyword evidence="10" id="KW-1185">Reference proteome</keyword>
<evidence type="ECO:0000256" key="1">
    <source>
        <dbReference type="ARBA" id="ARBA00004651"/>
    </source>
</evidence>
<evidence type="ECO:0000256" key="6">
    <source>
        <dbReference type="RuleBase" id="RU004057"/>
    </source>
</evidence>
<name>A0A5Q4VH06_9BACT</name>
<keyword evidence="5 7" id="KW-0472">Membrane</keyword>
<comment type="similarity">
    <text evidence="6">Belongs to the exbB/tolQ family.</text>
</comment>
<organism evidence="9 10">
    <name type="scientific">Desulfobotulus mexicanus</name>
    <dbReference type="NCBI Taxonomy" id="2586642"/>
    <lineage>
        <taxon>Bacteria</taxon>
        <taxon>Pseudomonadati</taxon>
        <taxon>Thermodesulfobacteriota</taxon>
        <taxon>Desulfobacteria</taxon>
        <taxon>Desulfobacterales</taxon>
        <taxon>Desulfobacteraceae</taxon>
        <taxon>Desulfobotulus</taxon>
    </lineage>
</organism>
<reference evidence="9 10" key="1">
    <citation type="submission" date="2019-06" db="EMBL/GenBank/DDBJ databases">
        <title>Desulfobotulus mexicanus sp. nov., a novel sulfate-reducing bacterium isolated from the sediment of an alkaline crater lake in Mexico.</title>
        <authorList>
            <person name="Hirschler-Rea A."/>
        </authorList>
    </citation>
    <scope>NUCLEOTIDE SEQUENCE [LARGE SCALE GENOMIC DNA]</scope>
    <source>
        <strain evidence="9 10">PAR22N</strain>
    </source>
</reference>
<evidence type="ECO:0000256" key="3">
    <source>
        <dbReference type="ARBA" id="ARBA00022692"/>
    </source>
</evidence>
<comment type="subcellular location">
    <subcellularLocation>
        <location evidence="1">Cell membrane</location>
        <topology evidence="1">Multi-pass membrane protein</topology>
    </subcellularLocation>
    <subcellularLocation>
        <location evidence="6">Membrane</location>
        <topology evidence="6">Multi-pass membrane protein</topology>
    </subcellularLocation>
</comment>
<dbReference type="Pfam" id="PF01618">
    <property type="entry name" value="MotA_ExbB"/>
    <property type="match status" value="1"/>
</dbReference>
<evidence type="ECO:0000256" key="5">
    <source>
        <dbReference type="ARBA" id="ARBA00023136"/>
    </source>
</evidence>
<proteinExistence type="inferred from homology"/>
<feature type="transmembrane region" description="Helical" evidence="7">
    <location>
        <begin position="64"/>
        <end position="86"/>
    </location>
</feature>
<dbReference type="InterPro" id="IPR050790">
    <property type="entry name" value="ExbB/TolQ_transport"/>
</dbReference>
<sequence>MTGPVWISTFRDAWMTGGIWIWLLALMSAAIWALSLRTFRDLGLCEELSLGSDLIVHRIRAIRILSVAAPLVGLMGTVSAMITMFAGLHAEGFSGDRAMAGGIAQALVSTQAGLLAAIPGILMAHLLERRHMVIWKRRGL</sequence>
<protein>
    <submittedName>
        <fullName evidence="9">MotA/TolQ/ExbB proton channel family protein</fullName>
    </submittedName>
</protein>